<keyword evidence="9 13" id="KW-0460">Magnesium</keyword>
<comment type="caution">
    <text evidence="15">The sequence shown here is derived from an EMBL/GenBank/DDBJ whole genome shotgun (WGS) entry which is preliminary data.</text>
</comment>
<dbReference type="InterPro" id="IPR045864">
    <property type="entry name" value="aa-tRNA-synth_II/BPL/LPL"/>
</dbReference>
<dbReference type="NCBIfam" id="TIGR00468">
    <property type="entry name" value="pheS"/>
    <property type="match status" value="1"/>
</dbReference>
<evidence type="ECO:0000313" key="15">
    <source>
        <dbReference type="EMBL" id="MBB4011980.1"/>
    </source>
</evidence>
<comment type="catalytic activity">
    <reaction evidence="12 13">
        <text>tRNA(Phe) + L-phenylalanine + ATP = L-phenylalanyl-tRNA(Phe) + AMP + diphosphate + H(+)</text>
        <dbReference type="Rhea" id="RHEA:19413"/>
        <dbReference type="Rhea" id="RHEA-COMP:9668"/>
        <dbReference type="Rhea" id="RHEA-COMP:9699"/>
        <dbReference type="ChEBI" id="CHEBI:15378"/>
        <dbReference type="ChEBI" id="CHEBI:30616"/>
        <dbReference type="ChEBI" id="CHEBI:33019"/>
        <dbReference type="ChEBI" id="CHEBI:58095"/>
        <dbReference type="ChEBI" id="CHEBI:78442"/>
        <dbReference type="ChEBI" id="CHEBI:78531"/>
        <dbReference type="ChEBI" id="CHEBI:456215"/>
        <dbReference type="EC" id="6.1.1.20"/>
    </reaction>
</comment>
<evidence type="ECO:0000259" key="14">
    <source>
        <dbReference type="PROSITE" id="PS50862"/>
    </source>
</evidence>
<evidence type="ECO:0000256" key="11">
    <source>
        <dbReference type="ARBA" id="ARBA00023146"/>
    </source>
</evidence>
<dbReference type="EMBL" id="JACIET010000001">
    <property type="protein sequence ID" value="MBB4011980.1"/>
    <property type="molecule type" value="Genomic_DNA"/>
</dbReference>
<proteinExistence type="inferred from homology"/>
<dbReference type="InterPro" id="IPR022911">
    <property type="entry name" value="Phe_tRNA_ligase_alpha1_bac"/>
</dbReference>
<dbReference type="PANTHER" id="PTHR11538">
    <property type="entry name" value="PHENYLALANYL-TRNA SYNTHETASE"/>
    <property type="match status" value="1"/>
</dbReference>
<dbReference type="Pfam" id="PF01409">
    <property type="entry name" value="tRNA-synt_2d"/>
    <property type="match status" value="1"/>
</dbReference>
<dbReference type="GO" id="GO:0000287">
    <property type="term" value="F:magnesium ion binding"/>
    <property type="evidence" value="ECO:0007669"/>
    <property type="project" value="UniProtKB-UniRule"/>
</dbReference>
<evidence type="ECO:0000256" key="9">
    <source>
        <dbReference type="ARBA" id="ARBA00022842"/>
    </source>
</evidence>
<comment type="cofactor">
    <cofactor evidence="13">
        <name>Mg(2+)</name>
        <dbReference type="ChEBI" id="CHEBI:18420"/>
    </cofactor>
    <text evidence="13">Binds 2 magnesium ions per tetramer.</text>
</comment>
<evidence type="ECO:0000256" key="1">
    <source>
        <dbReference type="ARBA" id="ARBA00004496"/>
    </source>
</evidence>
<evidence type="ECO:0000256" key="5">
    <source>
        <dbReference type="ARBA" id="ARBA00022598"/>
    </source>
</evidence>
<sequence>MDQLELLVTQALADFEAAADANAVETAKAKYLGKTGSLTELLKALGKMEPDARREAGAAINRAKSTVEQALEARREALRQAALSQQLASEALDITLPGRGRGNGGLHPVTRTLDRIEQLFAGIGFAVADGPEIEEDWFNFTALNTPENHPARSMHDTFYLADAPGVLLRTHTSPVQVRYMQDHVARHADDEVMPEIRIIAPGRVYRVDYDATHSPMFHQIEGLWVGERVSFADLKGVIAEFLRRFFETDALQVRFRPSFFPFTEPSAEIDFAFMSGPNKGKWLEIAGCGVVHPSVLKNGGVDPERYTGFAFGMGLDRLTMLRYGIDDLRLFFENDLRFLSQFR</sequence>
<organism evidence="15 16">
    <name type="scientific">Niveibacterium umoris</name>
    <dbReference type="NCBI Taxonomy" id="1193620"/>
    <lineage>
        <taxon>Bacteria</taxon>
        <taxon>Pseudomonadati</taxon>
        <taxon>Pseudomonadota</taxon>
        <taxon>Betaproteobacteria</taxon>
        <taxon>Rhodocyclales</taxon>
        <taxon>Rhodocyclaceae</taxon>
        <taxon>Niveibacterium</taxon>
    </lineage>
</organism>
<evidence type="ECO:0000256" key="12">
    <source>
        <dbReference type="ARBA" id="ARBA00049255"/>
    </source>
</evidence>
<dbReference type="SUPFAM" id="SSF55681">
    <property type="entry name" value="Class II aaRS and biotin synthetases"/>
    <property type="match status" value="1"/>
</dbReference>
<evidence type="ECO:0000313" key="16">
    <source>
        <dbReference type="Proteomes" id="UP000561045"/>
    </source>
</evidence>
<evidence type="ECO:0000256" key="10">
    <source>
        <dbReference type="ARBA" id="ARBA00022917"/>
    </source>
</evidence>
<reference evidence="15 16" key="1">
    <citation type="submission" date="2020-08" db="EMBL/GenBank/DDBJ databases">
        <title>Genomic Encyclopedia of Type Strains, Phase IV (KMG-IV): sequencing the most valuable type-strain genomes for metagenomic binning, comparative biology and taxonomic classification.</title>
        <authorList>
            <person name="Goeker M."/>
        </authorList>
    </citation>
    <scope>NUCLEOTIDE SEQUENCE [LARGE SCALE GENOMIC DNA]</scope>
    <source>
        <strain evidence="15 16">DSM 106739</strain>
    </source>
</reference>
<evidence type="ECO:0000256" key="3">
    <source>
        <dbReference type="ARBA" id="ARBA00011209"/>
    </source>
</evidence>
<feature type="binding site" evidence="13">
    <location>
        <position position="264"/>
    </location>
    <ligand>
        <name>Mg(2+)</name>
        <dbReference type="ChEBI" id="CHEBI:18420"/>
        <note>shared with beta subunit</note>
    </ligand>
</feature>
<evidence type="ECO:0000256" key="8">
    <source>
        <dbReference type="ARBA" id="ARBA00022840"/>
    </source>
</evidence>
<evidence type="ECO:0000256" key="4">
    <source>
        <dbReference type="ARBA" id="ARBA00022490"/>
    </source>
</evidence>
<dbReference type="HAMAP" id="MF_00281">
    <property type="entry name" value="Phe_tRNA_synth_alpha1"/>
    <property type="match status" value="1"/>
</dbReference>
<feature type="domain" description="Aminoacyl-transfer RNA synthetases class-II family profile" evidence="14">
    <location>
        <begin position="116"/>
        <end position="333"/>
    </location>
</feature>
<dbReference type="InterPro" id="IPR002319">
    <property type="entry name" value="Phenylalanyl-tRNA_Synthase"/>
</dbReference>
<gene>
    <name evidence="13" type="primary">pheS</name>
    <name evidence="15" type="ORF">GGR36_001288</name>
</gene>
<dbReference type="Proteomes" id="UP000561045">
    <property type="component" value="Unassembled WGS sequence"/>
</dbReference>
<dbReference type="Gene3D" id="3.30.930.10">
    <property type="entry name" value="Bira Bifunctional Protein, Domain 2"/>
    <property type="match status" value="1"/>
</dbReference>
<keyword evidence="11 13" id="KW-0030">Aminoacyl-tRNA synthetase</keyword>
<name>A0A840BG42_9RHOO</name>
<dbReference type="PANTHER" id="PTHR11538:SF41">
    <property type="entry name" value="PHENYLALANINE--TRNA LIGASE, MITOCHONDRIAL"/>
    <property type="match status" value="1"/>
</dbReference>
<keyword evidence="16" id="KW-1185">Reference proteome</keyword>
<dbReference type="InterPro" id="IPR010978">
    <property type="entry name" value="tRNA-bd_arm"/>
</dbReference>
<evidence type="ECO:0000256" key="6">
    <source>
        <dbReference type="ARBA" id="ARBA00022723"/>
    </source>
</evidence>
<dbReference type="GO" id="GO:0005737">
    <property type="term" value="C:cytoplasm"/>
    <property type="evidence" value="ECO:0007669"/>
    <property type="project" value="UniProtKB-SubCell"/>
</dbReference>
<dbReference type="AlphaFoldDB" id="A0A840BG42"/>
<dbReference type="GO" id="GO:0004826">
    <property type="term" value="F:phenylalanine-tRNA ligase activity"/>
    <property type="evidence" value="ECO:0007669"/>
    <property type="project" value="UniProtKB-UniRule"/>
</dbReference>
<dbReference type="CDD" id="cd00496">
    <property type="entry name" value="PheRS_alpha_core"/>
    <property type="match status" value="1"/>
</dbReference>
<dbReference type="PROSITE" id="PS50862">
    <property type="entry name" value="AA_TRNA_LIGASE_II"/>
    <property type="match status" value="1"/>
</dbReference>
<comment type="similarity">
    <text evidence="2 13">Belongs to the class-II aminoacyl-tRNA synthetase family. Phe-tRNA synthetase alpha subunit type 1 subfamily.</text>
</comment>
<keyword evidence="8 13" id="KW-0067">ATP-binding</keyword>
<dbReference type="GO" id="GO:0000049">
    <property type="term" value="F:tRNA binding"/>
    <property type="evidence" value="ECO:0007669"/>
    <property type="project" value="InterPro"/>
</dbReference>
<comment type="subcellular location">
    <subcellularLocation>
        <location evidence="1 13">Cytoplasm</location>
    </subcellularLocation>
</comment>
<evidence type="ECO:0000256" key="13">
    <source>
        <dbReference type="HAMAP-Rule" id="MF_00281"/>
    </source>
</evidence>
<comment type="subunit">
    <text evidence="3 13">Tetramer of two alpha and two beta subunits.</text>
</comment>
<protein>
    <recommendedName>
        <fullName evidence="13">Phenylalanine--tRNA ligase alpha subunit</fullName>
        <ecNumber evidence="13">6.1.1.20</ecNumber>
    </recommendedName>
    <alternativeName>
        <fullName evidence="13">Phenylalanyl-tRNA synthetase alpha subunit</fullName>
        <shortName evidence="13">PheRS</shortName>
    </alternativeName>
</protein>
<keyword evidence="10 13" id="KW-0648">Protein biosynthesis</keyword>
<dbReference type="GO" id="GO:0006432">
    <property type="term" value="P:phenylalanyl-tRNA aminoacylation"/>
    <property type="evidence" value="ECO:0007669"/>
    <property type="project" value="UniProtKB-UniRule"/>
</dbReference>
<evidence type="ECO:0000256" key="7">
    <source>
        <dbReference type="ARBA" id="ARBA00022741"/>
    </source>
</evidence>
<keyword evidence="6 13" id="KW-0479">Metal-binding</keyword>
<evidence type="ECO:0000256" key="2">
    <source>
        <dbReference type="ARBA" id="ARBA00010207"/>
    </source>
</evidence>
<keyword evidence="7 13" id="KW-0547">Nucleotide-binding</keyword>
<keyword evidence="4 13" id="KW-0963">Cytoplasm</keyword>
<accession>A0A840BG42</accession>
<dbReference type="EC" id="6.1.1.20" evidence="13"/>
<dbReference type="Pfam" id="PF02912">
    <property type="entry name" value="Phe_tRNA-synt_N"/>
    <property type="match status" value="1"/>
</dbReference>
<dbReference type="RefSeq" id="WP_183633242.1">
    <property type="nucleotide sequence ID" value="NZ_BAABLE010000011.1"/>
</dbReference>
<dbReference type="SUPFAM" id="SSF46589">
    <property type="entry name" value="tRNA-binding arm"/>
    <property type="match status" value="1"/>
</dbReference>
<dbReference type="FunFam" id="3.30.930.10:FF:000003">
    <property type="entry name" value="Phenylalanine--tRNA ligase alpha subunit"/>
    <property type="match status" value="1"/>
</dbReference>
<dbReference type="GO" id="GO:0005524">
    <property type="term" value="F:ATP binding"/>
    <property type="evidence" value="ECO:0007669"/>
    <property type="project" value="UniProtKB-UniRule"/>
</dbReference>
<dbReference type="InterPro" id="IPR004529">
    <property type="entry name" value="Phe-tRNA-synth_IIc_asu"/>
</dbReference>
<keyword evidence="5 13" id="KW-0436">Ligase</keyword>
<dbReference type="InterPro" id="IPR004188">
    <property type="entry name" value="Phe-tRNA_ligase_II_N"/>
</dbReference>
<dbReference type="InterPro" id="IPR006195">
    <property type="entry name" value="aa-tRNA-synth_II"/>
</dbReference>